<reference evidence="1 2" key="1">
    <citation type="journal article" date="2022" name="DNA Res.">
        <title>Chromosomal-level genome assembly of the orchid tree Bauhinia variegata (Leguminosae; Cercidoideae) supports the allotetraploid origin hypothesis of Bauhinia.</title>
        <authorList>
            <person name="Zhong Y."/>
            <person name="Chen Y."/>
            <person name="Zheng D."/>
            <person name="Pang J."/>
            <person name="Liu Y."/>
            <person name="Luo S."/>
            <person name="Meng S."/>
            <person name="Qian L."/>
            <person name="Wei D."/>
            <person name="Dai S."/>
            <person name="Zhou R."/>
        </authorList>
    </citation>
    <scope>NUCLEOTIDE SEQUENCE [LARGE SCALE GENOMIC DNA]</scope>
    <source>
        <strain evidence="1">BV-YZ2020</strain>
    </source>
</reference>
<protein>
    <submittedName>
        <fullName evidence="1">Uncharacterized protein</fullName>
    </submittedName>
</protein>
<evidence type="ECO:0000313" key="2">
    <source>
        <dbReference type="Proteomes" id="UP000828941"/>
    </source>
</evidence>
<accession>A0ACB9MF70</accession>
<evidence type="ECO:0000313" key="1">
    <source>
        <dbReference type="EMBL" id="KAI4322767.1"/>
    </source>
</evidence>
<organism evidence="1 2">
    <name type="scientific">Bauhinia variegata</name>
    <name type="common">Purple orchid tree</name>
    <name type="synonym">Phanera variegata</name>
    <dbReference type="NCBI Taxonomy" id="167791"/>
    <lineage>
        <taxon>Eukaryota</taxon>
        <taxon>Viridiplantae</taxon>
        <taxon>Streptophyta</taxon>
        <taxon>Embryophyta</taxon>
        <taxon>Tracheophyta</taxon>
        <taxon>Spermatophyta</taxon>
        <taxon>Magnoliopsida</taxon>
        <taxon>eudicotyledons</taxon>
        <taxon>Gunneridae</taxon>
        <taxon>Pentapetalae</taxon>
        <taxon>rosids</taxon>
        <taxon>fabids</taxon>
        <taxon>Fabales</taxon>
        <taxon>Fabaceae</taxon>
        <taxon>Cercidoideae</taxon>
        <taxon>Cercideae</taxon>
        <taxon>Bauhiniinae</taxon>
        <taxon>Bauhinia</taxon>
    </lineage>
</organism>
<keyword evidence="2" id="KW-1185">Reference proteome</keyword>
<gene>
    <name evidence="1" type="ORF">L6164_022432</name>
</gene>
<name>A0ACB9MF70_BAUVA</name>
<comment type="caution">
    <text evidence="1">The sequence shown here is derived from an EMBL/GenBank/DDBJ whole genome shotgun (WGS) entry which is preliminary data.</text>
</comment>
<proteinExistence type="predicted"/>
<dbReference type="EMBL" id="CM039434">
    <property type="protein sequence ID" value="KAI4322767.1"/>
    <property type="molecule type" value="Genomic_DNA"/>
</dbReference>
<sequence length="151" mass="17484">MDSTIESIAMCILNERTYFGLNVIVEVCGREEGFLDKGSYYEAEIVFPIKYHNRYIVTYRNLLKEDQSGPLTAMVRPEDLRPLQPTIPVPATGFDFYDRVDAFDNGGWWVGMVTVKDGSNYRVCFEHNNTENTYPISQLRVHKEFINGQWV</sequence>
<dbReference type="Proteomes" id="UP000828941">
    <property type="component" value="Chromosome 9"/>
</dbReference>